<comment type="caution">
    <text evidence="3">The sequence shown here is derived from an EMBL/GenBank/DDBJ whole genome shotgun (WGS) entry which is preliminary data.</text>
</comment>
<dbReference type="OrthoDB" id="3912356at2759"/>
<evidence type="ECO:0000259" key="2">
    <source>
        <dbReference type="Pfam" id="PF00646"/>
    </source>
</evidence>
<dbReference type="AlphaFoldDB" id="A0A9N9LIB9"/>
<accession>A0A9N9LIB9</accession>
<reference evidence="3" key="1">
    <citation type="submission" date="2021-07" db="EMBL/GenBank/DDBJ databases">
        <authorList>
            <person name="Durling M."/>
        </authorList>
    </citation>
    <scope>NUCLEOTIDE SEQUENCE</scope>
</reference>
<feature type="domain" description="F-box" evidence="2">
    <location>
        <begin position="114"/>
        <end position="144"/>
    </location>
</feature>
<protein>
    <recommendedName>
        <fullName evidence="2">F-box domain-containing protein</fullName>
    </recommendedName>
</protein>
<proteinExistence type="predicted"/>
<name>A0A9N9LIB9_9HELO</name>
<gene>
    <name evidence="3" type="ORF">HYALB_00009391</name>
</gene>
<feature type="region of interest" description="Disordered" evidence="1">
    <location>
        <begin position="1"/>
        <end position="41"/>
    </location>
</feature>
<dbReference type="Proteomes" id="UP000701801">
    <property type="component" value="Unassembled WGS sequence"/>
</dbReference>
<feature type="region of interest" description="Disordered" evidence="1">
    <location>
        <begin position="459"/>
        <end position="479"/>
    </location>
</feature>
<organism evidence="3 4">
    <name type="scientific">Hymenoscyphus albidus</name>
    <dbReference type="NCBI Taxonomy" id="595503"/>
    <lineage>
        <taxon>Eukaryota</taxon>
        <taxon>Fungi</taxon>
        <taxon>Dikarya</taxon>
        <taxon>Ascomycota</taxon>
        <taxon>Pezizomycotina</taxon>
        <taxon>Leotiomycetes</taxon>
        <taxon>Helotiales</taxon>
        <taxon>Helotiaceae</taxon>
        <taxon>Hymenoscyphus</taxon>
    </lineage>
</organism>
<keyword evidence="4" id="KW-1185">Reference proteome</keyword>
<dbReference type="Pfam" id="PF00646">
    <property type="entry name" value="F-box"/>
    <property type="match status" value="1"/>
</dbReference>
<dbReference type="EMBL" id="CAJVRM010000062">
    <property type="protein sequence ID" value="CAG8973087.1"/>
    <property type="molecule type" value="Genomic_DNA"/>
</dbReference>
<dbReference type="InterPro" id="IPR001810">
    <property type="entry name" value="F-box_dom"/>
</dbReference>
<dbReference type="InterPro" id="IPR036047">
    <property type="entry name" value="F-box-like_dom_sf"/>
</dbReference>
<feature type="compositionally biased region" description="Low complexity" evidence="1">
    <location>
        <begin position="9"/>
        <end position="19"/>
    </location>
</feature>
<sequence length="479" mass="53889">MADPKPRKLSLTSRLLSSLKSKKSPNKNRNPSWASSSDVGSEIGPLSANSITSGISKMSFGDEEEVFIDIQTGERRDDTEMLHSLAHHGSFGSLKSENEQRFGEDSIPGERLFESLPEGVWGCVIGYLGMSDLAAFAFCCKTFRGRLGREVWPILNKPENRDEKLQFLVKLDSSLPSHLLCPLCAIYHRRTRIGDEKLKATHVLNPIFNCLYANEPTELPIRTRLVPGHRLPFTFVQLALRALNYGPQYGIPYSKLDRRLKDKESDWTHQIRYYHHKGHLLLRSTSKTFASPGLTLSGQRHLLYSREDYTPYFSVCAHWQNGLLMDLCKCALSHIPVPVDPITSQLKRGPQITLSRPAKAIVTLCGKCRPMRRCPSCPTEYLIEIRLDEDRSEPNPVARFKQTIVVTRWSDLGDGTIPMGSREWMAINGVGEFEGLDSVGKRGISGTFESQNGVAIPGQRMLNLNPKNKTDGEEGDDWY</sequence>
<evidence type="ECO:0000313" key="3">
    <source>
        <dbReference type="EMBL" id="CAG8973087.1"/>
    </source>
</evidence>
<evidence type="ECO:0000256" key="1">
    <source>
        <dbReference type="SAM" id="MobiDB-lite"/>
    </source>
</evidence>
<evidence type="ECO:0000313" key="4">
    <source>
        <dbReference type="Proteomes" id="UP000701801"/>
    </source>
</evidence>
<dbReference type="SUPFAM" id="SSF81383">
    <property type="entry name" value="F-box domain"/>
    <property type="match status" value="1"/>
</dbReference>